<feature type="domain" description="ELM2" evidence="3">
    <location>
        <begin position="34"/>
        <end position="153"/>
    </location>
</feature>
<dbReference type="EMBL" id="CAEZTT010000090">
    <property type="protein sequence ID" value="CAB4579468.1"/>
    <property type="molecule type" value="Genomic_DNA"/>
</dbReference>
<dbReference type="InterPro" id="IPR000949">
    <property type="entry name" value="ELM2_dom"/>
</dbReference>
<keyword evidence="2" id="KW-1133">Transmembrane helix</keyword>
<sequence>MNYGPASIKEVWGDSANSSSRKKKKSRSSAPHDQEILIGSKKYRPQVQYKPPPEVPAEDDDEVALMDEMMTPPPEQYATPQVAAAIRQQEMLAGINDDDDYDSYRESAMTVAGNWASYNQEPQQIRTPDVIRNIKTRGGNNTREGFRSRAPSDDDLLTQIADRLNELIDSMAGGGGSRNPTIDVILYIFTGIFIIYVMNVFVKLGRN</sequence>
<evidence type="ECO:0000256" key="1">
    <source>
        <dbReference type="SAM" id="MobiDB-lite"/>
    </source>
</evidence>
<organism evidence="4">
    <name type="scientific">freshwater metagenome</name>
    <dbReference type="NCBI Taxonomy" id="449393"/>
    <lineage>
        <taxon>unclassified sequences</taxon>
        <taxon>metagenomes</taxon>
        <taxon>ecological metagenomes</taxon>
    </lineage>
</organism>
<evidence type="ECO:0000313" key="4">
    <source>
        <dbReference type="EMBL" id="CAB4579468.1"/>
    </source>
</evidence>
<name>A0A6J6F3Q7_9ZZZZ</name>
<accession>A0A6J6F3Q7</accession>
<feature type="transmembrane region" description="Helical" evidence="2">
    <location>
        <begin position="184"/>
        <end position="202"/>
    </location>
</feature>
<gene>
    <name evidence="4" type="ORF">UFOPK1726_00804</name>
</gene>
<dbReference type="PROSITE" id="PS51156">
    <property type="entry name" value="ELM2"/>
    <property type="match status" value="1"/>
</dbReference>
<feature type="region of interest" description="Disordered" evidence="1">
    <location>
        <begin position="1"/>
        <end position="58"/>
    </location>
</feature>
<evidence type="ECO:0000256" key="2">
    <source>
        <dbReference type="SAM" id="Phobius"/>
    </source>
</evidence>
<evidence type="ECO:0000259" key="3">
    <source>
        <dbReference type="PROSITE" id="PS51156"/>
    </source>
</evidence>
<dbReference type="AlphaFoldDB" id="A0A6J6F3Q7"/>
<keyword evidence="2" id="KW-0812">Transmembrane</keyword>
<keyword evidence="2" id="KW-0472">Membrane</keyword>
<reference evidence="4" key="1">
    <citation type="submission" date="2020-05" db="EMBL/GenBank/DDBJ databases">
        <authorList>
            <person name="Chiriac C."/>
            <person name="Salcher M."/>
            <person name="Ghai R."/>
            <person name="Kavagutti S V."/>
        </authorList>
    </citation>
    <scope>NUCLEOTIDE SEQUENCE</scope>
</reference>
<proteinExistence type="predicted"/>
<protein>
    <submittedName>
        <fullName evidence="4">Unannotated protein</fullName>
    </submittedName>
</protein>